<gene>
    <name evidence="2" type="ORF">B1B09_09555</name>
    <name evidence="1" type="ORF">DXN06_12540</name>
</gene>
<protein>
    <submittedName>
        <fullName evidence="2">Uncharacterized protein</fullName>
    </submittedName>
</protein>
<sequence length="61" mass="6637">MIAAMVGRHAEVAGVKGKVSLIASWCRKLIAQSGSFRTDFACIDVTDDRTSTVLPRQADER</sequence>
<evidence type="ECO:0000313" key="1">
    <source>
        <dbReference type="EMBL" id="AXM07823.1"/>
    </source>
</evidence>
<dbReference type="EMBL" id="CP031442">
    <property type="protein sequence ID" value="AXM07823.1"/>
    <property type="molecule type" value="Genomic_DNA"/>
</dbReference>
<name>A0A2B7I7H0_CUTAC</name>
<reference evidence="1 4" key="2">
    <citation type="submission" date="2018-08" db="EMBL/GenBank/DDBJ databases">
        <title>Genome sequencing of Cutibacterium acnes KCOM 1315.</title>
        <authorList>
            <person name="Kook J.-K."/>
            <person name="Park S.-N."/>
            <person name="Lim Y.K."/>
        </authorList>
    </citation>
    <scope>NUCLEOTIDE SEQUENCE [LARGE SCALE GENOMIC DNA]</scope>
    <source>
        <strain evidence="1 4">KCOM 1315</strain>
    </source>
</reference>
<evidence type="ECO:0000313" key="4">
    <source>
        <dbReference type="Proteomes" id="UP000256621"/>
    </source>
</evidence>
<organism evidence="2 3">
    <name type="scientific">Cutibacterium acnes</name>
    <name type="common">Propionibacterium acnes</name>
    <dbReference type="NCBI Taxonomy" id="1747"/>
    <lineage>
        <taxon>Bacteria</taxon>
        <taxon>Bacillati</taxon>
        <taxon>Actinomycetota</taxon>
        <taxon>Actinomycetes</taxon>
        <taxon>Propionibacteriales</taxon>
        <taxon>Propionibacteriaceae</taxon>
        <taxon>Cutibacterium</taxon>
    </lineage>
</organism>
<dbReference type="Proteomes" id="UP000226191">
    <property type="component" value="Unassembled WGS sequence"/>
</dbReference>
<accession>A0A2B7I7H0</accession>
<reference evidence="2 3" key="1">
    <citation type="submission" date="2017-02" db="EMBL/GenBank/DDBJ databases">
        <title>Prevalence of linear plasmids in Cutibacterium acnes isolates obtained from cancerous prostatic tissue.</title>
        <authorList>
            <person name="Davidsson S."/>
            <person name="Bruggemann H."/>
        </authorList>
    </citation>
    <scope>NUCLEOTIDE SEQUENCE [LARGE SCALE GENOMIC DNA]</scope>
    <source>
        <strain evidence="2 3">11-78</strain>
    </source>
</reference>
<dbReference type="AlphaFoldDB" id="A0A2B7I7H0"/>
<evidence type="ECO:0000313" key="3">
    <source>
        <dbReference type="Proteomes" id="UP000226191"/>
    </source>
</evidence>
<evidence type="ECO:0000313" key="2">
    <source>
        <dbReference type="EMBL" id="PGF33160.1"/>
    </source>
</evidence>
<proteinExistence type="predicted"/>
<dbReference type="Proteomes" id="UP000256621">
    <property type="component" value="Chromosome"/>
</dbReference>
<dbReference type="EMBL" id="MVCE01000004">
    <property type="protein sequence ID" value="PGF33160.1"/>
    <property type="molecule type" value="Genomic_DNA"/>
</dbReference>